<evidence type="ECO:0000313" key="4">
    <source>
        <dbReference type="Proteomes" id="UP001339962"/>
    </source>
</evidence>
<sequence length="274" mass="31135">MDDIALIVSLIAGLAFFVYLVRGIISASKKKEGTKTLFKRSLIALAVSFVGFVVFGITTEPPKETAQESKQEQKKEKTKEQKSEKSSDEQKSKQAVAQPKEEKEDVKKEEPKKEEVKKEEPAKKTEPKKQEKTIDEVVKGIIYDKVGKKSNTGEKRIIDLQVNDNAGTQDTKDKIVIAKLYADENLTTNMTRDGILMDSKKLLEELFEQKEISEAVLLWNFTLVDQYGNESVDTVLKIGLDRVTADKINWKNFNYKNFENVAPQYFVHPALLKK</sequence>
<keyword evidence="2" id="KW-0812">Transmembrane</keyword>
<feature type="transmembrane region" description="Helical" evidence="2">
    <location>
        <begin position="6"/>
        <end position="25"/>
    </location>
</feature>
<proteinExistence type="predicted"/>
<evidence type="ECO:0000256" key="1">
    <source>
        <dbReference type="SAM" id="MobiDB-lite"/>
    </source>
</evidence>
<dbReference type="EMBL" id="JARTLI010000029">
    <property type="protein sequence ID" value="MED5052709.1"/>
    <property type="molecule type" value="Genomic_DNA"/>
</dbReference>
<feature type="transmembrane region" description="Helical" evidence="2">
    <location>
        <begin position="37"/>
        <end position="57"/>
    </location>
</feature>
<protein>
    <submittedName>
        <fullName evidence="3">Uncharacterized protein</fullName>
    </submittedName>
</protein>
<dbReference type="AlphaFoldDB" id="A0ABD5IWK4"/>
<keyword evidence="2" id="KW-0472">Membrane</keyword>
<evidence type="ECO:0000256" key="2">
    <source>
        <dbReference type="SAM" id="Phobius"/>
    </source>
</evidence>
<organism evidence="3 4">
    <name type="scientific">Anoxybacteroides rupiense</name>
    <dbReference type="NCBI Taxonomy" id="311460"/>
    <lineage>
        <taxon>Bacteria</taxon>
        <taxon>Bacillati</taxon>
        <taxon>Bacillota</taxon>
        <taxon>Bacilli</taxon>
        <taxon>Bacillales</taxon>
        <taxon>Anoxybacillaceae</taxon>
        <taxon>Anoxybacteroides</taxon>
    </lineage>
</organism>
<feature type="compositionally biased region" description="Basic and acidic residues" evidence="1">
    <location>
        <begin position="62"/>
        <end position="92"/>
    </location>
</feature>
<feature type="region of interest" description="Disordered" evidence="1">
    <location>
        <begin position="62"/>
        <end position="131"/>
    </location>
</feature>
<dbReference type="Proteomes" id="UP001339962">
    <property type="component" value="Unassembled WGS sequence"/>
</dbReference>
<dbReference type="RefSeq" id="WP_240371672.1">
    <property type="nucleotide sequence ID" value="NZ_JAHSSG010000013.1"/>
</dbReference>
<feature type="compositionally biased region" description="Basic and acidic residues" evidence="1">
    <location>
        <begin position="99"/>
        <end position="131"/>
    </location>
</feature>
<name>A0ABD5IWK4_9BACL</name>
<gene>
    <name evidence="3" type="ORF">P9850_12875</name>
</gene>
<comment type="caution">
    <text evidence="3">The sequence shown here is derived from an EMBL/GenBank/DDBJ whole genome shotgun (WGS) entry which is preliminary data.</text>
</comment>
<reference evidence="3 4" key="1">
    <citation type="submission" date="2023-03" db="EMBL/GenBank/DDBJ databases">
        <title>Bacillus Genome Sequencing.</title>
        <authorList>
            <person name="Dunlap C."/>
        </authorList>
    </citation>
    <scope>NUCLEOTIDE SEQUENCE [LARGE SCALE GENOMIC DNA]</scope>
    <source>
        <strain evidence="3 4">NRS-38</strain>
    </source>
</reference>
<evidence type="ECO:0000313" key="3">
    <source>
        <dbReference type="EMBL" id="MED5052709.1"/>
    </source>
</evidence>
<accession>A0ABD5IWK4</accession>
<keyword evidence="2" id="KW-1133">Transmembrane helix</keyword>